<dbReference type="InterPro" id="IPR036097">
    <property type="entry name" value="HisK_dim/P_sf"/>
</dbReference>
<dbReference type="PATRIC" id="fig|413882.6.peg.749"/>
<dbReference type="PANTHER" id="PTHR43065">
    <property type="entry name" value="SENSOR HISTIDINE KINASE"/>
    <property type="match status" value="1"/>
</dbReference>
<dbReference type="PROSITE" id="PS50109">
    <property type="entry name" value="HIS_KIN"/>
    <property type="match status" value="1"/>
</dbReference>
<dbReference type="CDD" id="cd00130">
    <property type="entry name" value="PAS"/>
    <property type="match status" value="1"/>
</dbReference>
<dbReference type="Gene3D" id="3.30.450.20">
    <property type="entry name" value="PAS domain"/>
    <property type="match status" value="1"/>
</dbReference>
<keyword evidence="3 4" id="KW-0597">Phosphoprotein</keyword>
<dbReference type="InterPro" id="IPR001789">
    <property type="entry name" value="Sig_transdc_resp-reg_receiver"/>
</dbReference>
<dbReference type="SMART" id="SM00388">
    <property type="entry name" value="HisKA"/>
    <property type="match status" value="1"/>
</dbReference>
<evidence type="ECO:0000259" key="7">
    <source>
        <dbReference type="PROSITE" id="PS50110"/>
    </source>
</evidence>
<dbReference type="Pfam" id="PF00072">
    <property type="entry name" value="Response_reg"/>
    <property type="match status" value="1"/>
</dbReference>
<keyword evidence="10" id="KW-1185">Reference proteome</keyword>
<gene>
    <name evidence="9" type="ORF">AAW51_0706</name>
</gene>
<reference evidence="9 10" key="1">
    <citation type="submission" date="2015-05" db="EMBL/GenBank/DDBJ databases">
        <authorList>
            <person name="Tang B."/>
            <person name="Yu Y."/>
        </authorList>
    </citation>
    <scope>NUCLEOTIDE SEQUENCE [LARGE SCALE GENOMIC DNA]</scope>
    <source>
        <strain evidence="9 10">DSM 7029</strain>
    </source>
</reference>
<name>A0A0G3BDN7_9BURK</name>
<dbReference type="InterPro" id="IPR003594">
    <property type="entry name" value="HATPase_dom"/>
</dbReference>
<dbReference type="InterPro" id="IPR005467">
    <property type="entry name" value="His_kinase_dom"/>
</dbReference>
<dbReference type="SUPFAM" id="SSF55874">
    <property type="entry name" value="ATPase domain of HSP90 chaperone/DNA topoisomerase II/histidine kinase"/>
    <property type="match status" value="1"/>
</dbReference>
<dbReference type="InterPro" id="IPR003661">
    <property type="entry name" value="HisK_dim/P_dom"/>
</dbReference>
<dbReference type="KEGG" id="pbh:AAW51_0706"/>
<sequence>MASPPSDDDADQPRPLDVQGDGQSAGVPAEGRQDKHTYNPVGNRGLHHWEEGHITRLGLGSRDNIFFALVEMTRIAMVVTDATAPDNPIAFVNRAFLDLVQAPESELIGRNCRFLQGEKTDPKSVQELREAVAAQRPAAVEILNYRPNGKPFWNALFIGPIFDADGRLRYWFGSLLDVTQRRLSEQSMQQAQKMEAIGQLTAGVAHDFNNLLHVIAGNLEIAKGLARHDEALTAALERAERATFQGGKLTQQLLTFARKQRLDPRQVNLNSLVIEFSEMLMRTVGERVELRLDLKPGLPCCTLDPVHLEMALLNVLVNARDAMPSGGTVTIGTALEPAMFDASHRAAKGGRRVVLCVRDQGVGMPGDVLARATEPFFTTKARGTGLGLAMVQGFVQQSRGELQIDSVPGEGTTIRMMFEAAEAVAVPAGAPTLQDGATAAGAVQDRPVVMLVEDSRDILALASETLDRMGCRVLCASSGEQAVELAAQSGRLDLLVTDVMMPGGMNGLALAAHLRARTPDLPVLLITGYMDELGQTDARNAYPVLTKPFRAAELARQVSAALAADTAH</sequence>
<dbReference type="Gene3D" id="3.30.565.10">
    <property type="entry name" value="Histidine kinase-like ATPase, C-terminal domain"/>
    <property type="match status" value="1"/>
</dbReference>
<feature type="region of interest" description="Disordered" evidence="5">
    <location>
        <begin position="1"/>
        <end position="46"/>
    </location>
</feature>
<dbReference type="InterPro" id="IPR036890">
    <property type="entry name" value="HATPase_C_sf"/>
</dbReference>
<dbReference type="Pfam" id="PF13426">
    <property type="entry name" value="PAS_9"/>
    <property type="match status" value="1"/>
</dbReference>
<evidence type="ECO:0000313" key="10">
    <source>
        <dbReference type="Proteomes" id="UP000035352"/>
    </source>
</evidence>
<keyword evidence="9" id="KW-0418">Kinase</keyword>
<dbReference type="PROSITE" id="PS50113">
    <property type="entry name" value="PAC"/>
    <property type="match status" value="1"/>
</dbReference>
<dbReference type="RefSeq" id="WP_047193505.1">
    <property type="nucleotide sequence ID" value="NZ_CP011371.1"/>
</dbReference>
<dbReference type="NCBIfam" id="TIGR00229">
    <property type="entry name" value="sensory_box"/>
    <property type="match status" value="1"/>
</dbReference>
<dbReference type="InterPro" id="IPR000014">
    <property type="entry name" value="PAS"/>
</dbReference>
<dbReference type="PANTHER" id="PTHR43065:SF42">
    <property type="entry name" value="TWO-COMPONENT SENSOR PPRA"/>
    <property type="match status" value="1"/>
</dbReference>
<dbReference type="EC" id="2.7.13.3" evidence="2"/>
<dbReference type="InterPro" id="IPR035965">
    <property type="entry name" value="PAS-like_dom_sf"/>
</dbReference>
<dbReference type="SMART" id="SM00448">
    <property type="entry name" value="REC"/>
    <property type="match status" value="1"/>
</dbReference>
<dbReference type="InterPro" id="IPR011006">
    <property type="entry name" value="CheY-like_superfamily"/>
</dbReference>
<dbReference type="Pfam" id="PF02518">
    <property type="entry name" value="HATPase_c"/>
    <property type="match status" value="1"/>
</dbReference>
<feature type="compositionally biased region" description="Acidic residues" evidence="5">
    <location>
        <begin position="1"/>
        <end position="10"/>
    </location>
</feature>
<dbReference type="Pfam" id="PF00512">
    <property type="entry name" value="HisKA"/>
    <property type="match status" value="1"/>
</dbReference>
<organism evidence="9 10">
    <name type="scientific">Caldimonas brevitalea</name>
    <dbReference type="NCBI Taxonomy" id="413882"/>
    <lineage>
        <taxon>Bacteria</taxon>
        <taxon>Pseudomonadati</taxon>
        <taxon>Pseudomonadota</taxon>
        <taxon>Betaproteobacteria</taxon>
        <taxon>Burkholderiales</taxon>
        <taxon>Sphaerotilaceae</taxon>
        <taxon>Caldimonas</taxon>
    </lineage>
</organism>
<feature type="domain" description="Response regulatory" evidence="7">
    <location>
        <begin position="448"/>
        <end position="562"/>
    </location>
</feature>
<dbReference type="Gene3D" id="1.10.287.130">
    <property type="match status" value="1"/>
</dbReference>
<dbReference type="SUPFAM" id="SSF52172">
    <property type="entry name" value="CheY-like"/>
    <property type="match status" value="1"/>
</dbReference>
<dbReference type="SUPFAM" id="SSF55785">
    <property type="entry name" value="PYP-like sensor domain (PAS domain)"/>
    <property type="match status" value="1"/>
</dbReference>
<protein>
    <recommendedName>
        <fullName evidence="2">histidine kinase</fullName>
        <ecNumber evidence="2">2.7.13.3</ecNumber>
    </recommendedName>
</protein>
<dbReference type="InterPro" id="IPR000700">
    <property type="entry name" value="PAS-assoc_C"/>
</dbReference>
<comment type="catalytic activity">
    <reaction evidence="1">
        <text>ATP + protein L-histidine = ADP + protein N-phospho-L-histidine.</text>
        <dbReference type="EC" id="2.7.13.3"/>
    </reaction>
</comment>
<dbReference type="OrthoDB" id="9763119at2"/>
<dbReference type="SMART" id="SM00387">
    <property type="entry name" value="HATPase_c"/>
    <property type="match status" value="1"/>
</dbReference>
<evidence type="ECO:0000313" key="9">
    <source>
        <dbReference type="EMBL" id="AKJ27397.1"/>
    </source>
</evidence>
<dbReference type="SMART" id="SM00086">
    <property type="entry name" value="PAC"/>
    <property type="match status" value="1"/>
</dbReference>
<keyword evidence="9" id="KW-0808">Transferase</keyword>
<dbReference type="EMBL" id="CP011371">
    <property type="protein sequence ID" value="AKJ27397.1"/>
    <property type="molecule type" value="Genomic_DNA"/>
</dbReference>
<accession>A0A0G3BDN7</accession>
<evidence type="ECO:0000256" key="5">
    <source>
        <dbReference type="SAM" id="MobiDB-lite"/>
    </source>
</evidence>
<evidence type="ECO:0000256" key="2">
    <source>
        <dbReference type="ARBA" id="ARBA00012438"/>
    </source>
</evidence>
<dbReference type="InterPro" id="IPR004358">
    <property type="entry name" value="Sig_transdc_His_kin-like_C"/>
</dbReference>
<dbReference type="SUPFAM" id="SSF47384">
    <property type="entry name" value="Homodimeric domain of signal transducing histidine kinase"/>
    <property type="match status" value="1"/>
</dbReference>
<dbReference type="Gene3D" id="3.40.50.2300">
    <property type="match status" value="1"/>
</dbReference>
<dbReference type="CDD" id="cd00082">
    <property type="entry name" value="HisKA"/>
    <property type="match status" value="1"/>
</dbReference>
<feature type="modified residue" description="4-aspartylphosphate" evidence="4">
    <location>
        <position position="498"/>
    </location>
</feature>
<feature type="domain" description="Histidine kinase" evidence="6">
    <location>
        <begin position="203"/>
        <end position="422"/>
    </location>
</feature>
<dbReference type="STRING" id="413882.AAW51_0706"/>
<dbReference type="PRINTS" id="PR00344">
    <property type="entry name" value="BCTRLSENSOR"/>
</dbReference>
<evidence type="ECO:0000256" key="1">
    <source>
        <dbReference type="ARBA" id="ARBA00000085"/>
    </source>
</evidence>
<proteinExistence type="predicted"/>
<evidence type="ECO:0000256" key="4">
    <source>
        <dbReference type="PROSITE-ProRule" id="PRU00169"/>
    </source>
</evidence>
<dbReference type="PROSITE" id="PS50110">
    <property type="entry name" value="RESPONSE_REGULATORY"/>
    <property type="match status" value="1"/>
</dbReference>
<evidence type="ECO:0000256" key="3">
    <source>
        <dbReference type="ARBA" id="ARBA00022553"/>
    </source>
</evidence>
<dbReference type="AlphaFoldDB" id="A0A0G3BDN7"/>
<feature type="domain" description="PAC" evidence="8">
    <location>
        <begin position="136"/>
        <end position="190"/>
    </location>
</feature>
<dbReference type="GO" id="GO:0000155">
    <property type="term" value="F:phosphorelay sensor kinase activity"/>
    <property type="evidence" value="ECO:0007669"/>
    <property type="project" value="InterPro"/>
</dbReference>
<evidence type="ECO:0000259" key="8">
    <source>
        <dbReference type="PROSITE" id="PS50113"/>
    </source>
</evidence>
<dbReference type="Proteomes" id="UP000035352">
    <property type="component" value="Chromosome"/>
</dbReference>
<evidence type="ECO:0000259" key="6">
    <source>
        <dbReference type="PROSITE" id="PS50109"/>
    </source>
</evidence>
<dbReference type="InterPro" id="IPR001610">
    <property type="entry name" value="PAC"/>
</dbReference>